<keyword evidence="2" id="KW-0902">Two-component regulatory system</keyword>
<keyword evidence="1 3" id="KW-0597">Phosphoprotein</keyword>
<keyword evidence="4" id="KW-1133">Transmembrane helix</keyword>
<sequence>MMRLTSDSGSEINMRPRHQIYTFPIIKLGIASLMILSLFGIWLTLQFYLSHPSKQDFTTPLISQSRLLNQQLETTILNLDTCINGGSCEGVNSSLTLLMGALSEFKSLASSDKSQVSLVGAVEYSHLELASLRFQAIDDTSLDDYQRLREALSRDYVEIRNRFDDLFYVEHQQAINELRSSIDKLFLLFPAIALIAIFVVLGGWYRLKKTARNRHSINESFQSLSSRLDSLDSKSIDDILNSAHLDPIERNIYSKLRLVFERMDQQQKDADLNQQLYGLIGYEIRGITSTIKGGIQYLVQDSEDSRAVLAQDITSAADTLSELAENYNRLLSQGRDKGNSHFSFLNTLSELTVHLKSKLHREERDIECDFNTNLPNTIVGHQTSLFWILFLKLSSAVQIQNDKQVLFQVEIKSSDNVDKTRMSLSVTFLTHLNVERSKIDSLHWSERSDITASNDEWTESILSNVSYFDSRWYESGQQRRYVIEFDMEAQNFFTFKSQQLNNRHFVLCSQGRLSLDLLTNLLTSQGAQVTLCEDPNDLFRVSANSTSIDAILISDTIEGIQMDAFAKTLSARLKQNETKLFLLAHHAEGMQSAFEYVDKVFFTPALPYEFIPNLTEALNAESVEETLENSSFLIVEDDKVQQFLLKRILMKQEYKADTVGDGTEAVDWVKAQRADIIFMDCIMPGMGGIEATKLIRKHESDNGSTTPSTIIGATALTSVAEHKACIEAGMDYVISKPYKSDEIIKVIKKYVAFQKLN</sequence>
<dbReference type="GO" id="GO:0000160">
    <property type="term" value="P:phosphorelay signal transduction system"/>
    <property type="evidence" value="ECO:0007669"/>
    <property type="project" value="UniProtKB-KW"/>
</dbReference>
<dbReference type="InterPro" id="IPR011006">
    <property type="entry name" value="CheY-like_superfamily"/>
</dbReference>
<dbReference type="CDD" id="cd17546">
    <property type="entry name" value="REC_hyHK_CKI1_RcsC-like"/>
    <property type="match status" value="1"/>
</dbReference>
<evidence type="ECO:0000256" key="4">
    <source>
        <dbReference type="SAM" id="Phobius"/>
    </source>
</evidence>
<evidence type="ECO:0000259" key="5">
    <source>
        <dbReference type="PROSITE" id="PS50110"/>
    </source>
</evidence>
<reference evidence="6 7" key="1">
    <citation type="submission" date="2018-11" db="EMBL/GenBank/DDBJ databases">
        <title>Complete Genome Sequence of Vbrio mediterranei 117-T6: a Potential Pathogen Bacteria Isolated from the Conchocelis of Pyropia.</title>
        <authorList>
            <person name="Liu Q."/>
        </authorList>
    </citation>
    <scope>NUCLEOTIDE SEQUENCE [LARGE SCALE GENOMIC DNA]</scope>
    <source>
        <strain evidence="6 7">117-T6</strain>
    </source>
</reference>
<dbReference type="SUPFAM" id="SSF52172">
    <property type="entry name" value="CheY-like"/>
    <property type="match status" value="1"/>
</dbReference>
<evidence type="ECO:0000313" key="7">
    <source>
        <dbReference type="Proteomes" id="UP000279760"/>
    </source>
</evidence>
<dbReference type="PANTHER" id="PTHR45339:SF1">
    <property type="entry name" value="HYBRID SIGNAL TRANSDUCTION HISTIDINE KINASE J"/>
    <property type="match status" value="1"/>
</dbReference>
<accession>A0A3G4V4V9</accession>
<feature type="transmembrane region" description="Helical" evidence="4">
    <location>
        <begin position="185"/>
        <end position="205"/>
    </location>
</feature>
<dbReference type="PROSITE" id="PS50110">
    <property type="entry name" value="RESPONSE_REGULATORY"/>
    <property type="match status" value="1"/>
</dbReference>
<feature type="modified residue" description="4-aspartylphosphate" evidence="3">
    <location>
        <position position="680"/>
    </location>
</feature>
<keyword evidence="4" id="KW-0812">Transmembrane</keyword>
<protein>
    <submittedName>
        <fullName evidence="6">Response regulator</fullName>
    </submittedName>
</protein>
<dbReference type="SMART" id="SM00448">
    <property type="entry name" value="REC"/>
    <property type="match status" value="1"/>
</dbReference>
<evidence type="ECO:0000313" key="6">
    <source>
        <dbReference type="EMBL" id="AYV19803.1"/>
    </source>
</evidence>
<dbReference type="Pfam" id="PF00072">
    <property type="entry name" value="Response_reg"/>
    <property type="match status" value="1"/>
</dbReference>
<evidence type="ECO:0000256" key="3">
    <source>
        <dbReference type="PROSITE-ProRule" id="PRU00169"/>
    </source>
</evidence>
<name>A0A3G4V4V9_9VIBR</name>
<organism evidence="6 7">
    <name type="scientific">Vibrio mediterranei</name>
    <dbReference type="NCBI Taxonomy" id="689"/>
    <lineage>
        <taxon>Bacteria</taxon>
        <taxon>Pseudomonadati</taxon>
        <taxon>Pseudomonadota</taxon>
        <taxon>Gammaproteobacteria</taxon>
        <taxon>Vibrionales</taxon>
        <taxon>Vibrionaceae</taxon>
        <taxon>Vibrio</taxon>
    </lineage>
</organism>
<keyword evidence="4" id="KW-0472">Membrane</keyword>
<evidence type="ECO:0000256" key="2">
    <source>
        <dbReference type="ARBA" id="ARBA00023012"/>
    </source>
</evidence>
<dbReference type="Proteomes" id="UP000279760">
    <property type="component" value="Chromosome 1"/>
</dbReference>
<dbReference type="Gene3D" id="3.40.50.2300">
    <property type="match status" value="1"/>
</dbReference>
<gene>
    <name evidence="6" type="ORF">ECB94_00190</name>
</gene>
<dbReference type="InterPro" id="IPR001789">
    <property type="entry name" value="Sig_transdc_resp-reg_receiver"/>
</dbReference>
<dbReference type="AlphaFoldDB" id="A0A3G4V4V9"/>
<proteinExistence type="predicted"/>
<evidence type="ECO:0000256" key="1">
    <source>
        <dbReference type="ARBA" id="ARBA00022553"/>
    </source>
</evidence>
<dbReference type="PANTHER" id="PTHR45339">
    <property type="entry name" value="HYBRID SIGNAL TRANSDUCTION HISTIDINE KINASE J"/>
    <property type="match status" value="1"/>
</dbReference>
<feature type="transmembrane region" description="Helical" evidence="4">
    <location>
        <begin position="20"/>
        <end position="45"/>
    </location>
</feature>
<feature type="domain" description="Response regulatory" evidence="5">
    <location>
        <begin position="631"/>
        <end position="751"/>
    </location>
</feature>
<dbReference type="EMBL" id="CP033577">
    <property type="protein sequence ID" value="AYV19803.1"/>
    <property type="molecule type" value="Genomic_DNA"/>
</dbReference>